<organism evidence="1 2">
    <name type="scientific">Heracleum sosnowskyi</name>
    <dbReference type="NCBI Taxonomy" id="360622"/>
    <lineage>
        <taxon>Eukaryota</taxon>
        <taxon>Viridiplantae</taxon>
        <taxon>Streptophyta</taxon>
        <taxon>Embryophyta</taxon>
        <taxon>Tracheophyta</taxon>
        <taxon>Spermatophyta</taxon>
        <taxon>Magnoliopsida</taxon>
        <taxon>eudicotyledons</taxon>
        <taxon>Gunneridae</taxon>
        <taxon>Pentapetalae</taxon>
        <taxon>asterids</taxon>
        <taxon>campanulids</taxon>
        <taxon>Apiales</taxon>
        <taxon>Apiaceae</taxon>
        <taxon>Apioideae</taxon>
        <taxon>apioid superclade</taxon>
        <taxon>Tordylieae</taxon>
        <taxon>Tordyliinae</taxon>
        <taxon>Heracleum</taxon>
    </lineage>
</organism>
<comment type="caution">
    <text evidence="1">The sequence shown here is derived from an EMBL/GenBank/DDBJ whole genome shotgun (WGS) entry which is preliminary data.</text>
</comment>
<name>A0AAD8GND8_9APIA</name>
<dbReference type="AlphaFoldDB" id="A0AAD8GND8"/>
<reference evidence="1" key="1">
    <citation type="submission" date="2023-02" db="EMBL/GenBank/DDBJ databases">
        <title>Genome of toxic invasive species Heracleum sosnowskyi carries increased number of genes despite the absence of recent whole-genome duplications.</title>
        <authorList>
            <person name="Schelkunov M."/>
            <person name="Shtratnikova V."/>
            <person name="Makarenko M."/>
            <person name="Klepikova A."/>
            <person name="Omelchenko D."/>
            <person name="Novikova G."/>
            <person name="Obukhova E."/>
            <person name="Bogdanov V."/>
            <person name="Penin A."/>
            <person name="Logacheva M."/>
        </authorList>
    </citation>
    <scope>NUCLEOTIDE SEQUENCE</scope>
    <source>
        <strain evidence="1">Hsosn_3</strain>
        <tissue evidence="1">Leaf</tissue>
    </source>
</reference>
<dbReference type="Proteomes" id="UP001237642">
    <property type="component" value="Unassembled WGS sequence"/>
</dbReference>
<proteinExistence type="predicted"/>
<evidence type="ECO:0000313" key="1">
    <source>
        <dbReference type="EMBL" id="KAK1351522.1"/>
    </source>
</evidence>
<dbReference type="EMBL" id="JAUIZM010000031">
    <property type="protein sequence ID" value="KAK1351522.1"/>
    <property type="molecule type" value="Genomic_DNA"/>
</dbReference>
<reference evidence="1" key="2">
    <citation type="submission" date="2023-05" db="EMBL/GenBank/DDBJ databases">
        <authorList>
            <person name="Schelkunov M.I."/>
        </authorList>
    </citation>
    <scope>NUCLEOTIDE SEQUENCE</scope>
    <source>
        <strain evidence="1">Hsosn_3</strain>
        <tissue evidence="1">Leaf</tissue>
    </source>
</reference>
<gene>
    <name evidence="1" type="ORF">POM88_054209</name>
</gene>
<keyword evidence="2" id="KW-1185">Reference proteome</keyword>
<accession>A0AAD8GND8</accession>
<evidence type="ECO:0000313" key="2">
    <source>
        <dbReference type="Proteomes" id="UP001237642"/>
    </source>
</evidence>
<sequence length="167" mass="18650">MKETETWTLSVDAKVTNKFNLKLRAKKFFFPDFYQLSFKLKTHPRASSLKKSKTLKSKFINILKKCRFKYIKKTGIGANSNSTSRCISSAGPSSGNVAKFKKWIASGDNYWIVTAKRNNFNWNAAVGFLYKMFAEQALFAAALPLGAGDAALISIDISDVETLMLIA</sequence>
<protein>
    <submittedName>
        <fullName evidence="1">Uncharacterized protein</fullName>
    </submittedName>
</protein>